<dbReference type="AlphaFoldDB" id="L7VRY6"/>
<accession>L7VRY6</accession>
<sequence length="50" mass="5350">MRMKESLISRANANIDGSITASSPVNASGGVWEDMLWSSRGSFGMVLQGF</sequence>
<evidence type="ECO:0000313" key="1">
    <source>
        <dbReference type="EMBL" id="AGC71787.1"/>
    </source>
</evidence>
<proteinExistence type="predicted"/>
<protein>
    <submittedName>
        <fullName evidence="1">Uncharacterized protein</fullName>
    </submittedName>
</protein>
<organism evidence="1">
    <name type="scientific">uncultured bacterium A1Q1_fos_2116</name>
    <dbReference type="NCBI Taxonomy" id="1256564"/>
    <lineage>
        <taxon>Bacteria</taxon>
        <taxon>environmental samples</taxon>
    </lineage>
</organism>
<dbReference type="EMBL" id="JX649882">
    <property type="protein sequence ID" value="AGC71787.1"/>
    <property type="molecule type" value="Genomic_DNA"/>
</dbReference>
<name>L7VRY6_9BACT</name>
<reference evidence="1" key="1">
    <citation type="submission" date="2012-09" db="EMBL/GenBank/DDBJ databases">
        <title>Metagenomic Characterization of a Microbial Community in Wastewater Detects High Levels of Antibiotic Resistance.</title>
        <authorList>
            <person name="Abrams M."/>
            <person name="Caldwell A."/>
            <person name="Vandaei E."/>
            <person name="Lee W."/>
            <person name="Perrott J."/>
            <person name="Khan S.Y."/>
            <person name="Ta J."/>
            <person name="Romero D."/>
            <person name="Nguyen V."/>
            <person name="Pourmand N."/>
            <person name="Ouverney C.C."/>
        </authorList>
    </citation>
    <scope>NUCLEOTIDE SEQUENCE</scope>
</reference>